<reference evidence="4" key="1">
    <citation type="journal article" date="2019" name="Int. J. Syst. Evol. Microbiol.">
        <title>The Global Catalogue of Microorganisms (GCM) 10K type strain sequencing project: providing services to taxonomists for standard genome sequencing and annotation.</title>
        <authorList>
            <consortium name="The Broad Institute Genomics Platform"/>
            <consortium name="The Broad Institute Genome Sequencing Center for Infectious Disease"/>
            <person name="Wu L."/>
            <person name="Ma J."/>
        </authorList>
    </citation>
    <scope>NUCLEOTIDE SEQUENCE [LARGE SCALE GENOMIC DNA]</scope>
    <source>
        <strain evidence="4">JCM 18956</strain>
    </source>
</reference>
<dbReference type="RefSeq" id="WP_345373384.1">
    <property type="nucleotide sequence ID" value="NZ_BAABLM010000001.1"/>
</dbReference>
<evidence type="ECO:0000256" key="2">
    <source>
        <dbReference type="ARBA" id="ARBA00023002"/>
    </source>
</evidence>
<dbReference type="NCBIfam" id="NF005395">
    <property type="entry name" value="PRK06940.1"/>
    <property type="match status" value="1"/>
</dbReference>
<comment type="similarity">
    <text evidence="1">Belongs to the short-chain dehydrogenases/reductases (SDR) family.</text>
</comment>
<name>A0ABP8VMG0_9MICO</name>
<dbReference type="Gene3D" id="3.40.50.720">
    <property type="entry name" value="NAD(P)-binding Rossmann-like Domain"/>
    <property type="match status" value="1"/>
</dbReference>
<accession>A0ABP8VMG0</accession>
<evidence type="ECO:0000313" key="3">
    <source>
        <dbReference type="EMBL" id="GAA4667785.1"/>
    </source>
</evidence>
<dbReference type="InterPro" id="IPR036291">
    <property type="entry name" value="NAD(P)-bd_dom_sf"/>
</dbReference>
<dbReference type="Pfam" id="PF13561">
    <property type="entry name" value="adh_short_C2"/>
    <property type="match status" value="1"/>
</dbReference>
<keyword evidence="4" id="KW-1185">Reference proteome</keyword>
<dbReference type="CDD" id="cd05233">
    <property type="entry name" value="SDR_c"/>
    <property type="match status" value="1"/>
</dbReference>
<proteinExistence type="inferred from homology"/>
<dbReference type="Pfam" id="PF00106">
    <property type="entry name" value="adh_short"/>
    <property type="match status" value="1"/>
</dbReference>
<dbReference type="SUPFAM" id="SSF51735">
    <property type="entry name" value="NAD(P)-binding Rossmann-fold domains"/>
    <property type="match status" value="1"/>
</dbReference>
<dbReference type="PRINTS" id="PR00081">
    <property type="entry name" value="GDHRDH"/>
</dbReference>
<dbReference type="EMBL" id="BAABLM010000001">
    <property type="protein sequence ID" value="GAA4667785.1"/>
    <property type="molecule type" value="Genomic_DNA"/>
</dbReference>
<evidence type="ECO:0000313" key="4">
    <source>
        <dbReference type="Proteomes" id="UP001501295"/>
    </source>
</evidence>
<evidence type="ECO:0000256" key="1">
    <source>
        <dbReference type="ARBA" id="ARBA00006484"/>
    </source>
</evidence>
<dbReference type="PANTHER" id="PTHR24321">
    <property type="entry name" value="DEHYDROGENASES, SHORT CHAIN"/>
    <property type="match status" value="1"/>
</dbReference>
<dbReference type="PANTHER" id="PTHR24321:SF8">
    <property type="entry name" value="ESTRADIOL 17-BETA-DEHYDROGENASE 8-RELATED"/>
    <property type="match status" value="1"/>
</dbReference>
<dbReference type="Proteomes" id="UP001501295">
    <property type="component" value="Unassembled WGS sequence"/>
</dbReference>
<dbReference type="InterPro" id="IPR002347">
    <property type="entry name" value="SDR_fam"/>
</dbReference>
<organism evidence="3 4">
    <name type="scientific">Frondihabitans cladoniiphilus</name>
    <dbReference type="NCBI Taxonomy" id="715785"/>
    <lineage>
        <taxon>Bacteria</taxon>
        <taxon>Bacillati</taxon>
        <taxon>Actinomycetota</taxon>
        <taxon>Actinomycetes</taxon>
        <taxon>Micrococcales</taxon>
        <taxon>Microbacteriaceae</taxon>
        <taxon>Frondihabitans</taxon>
    </lineage>
</organism>
<comment type="caution">
    <text evidence="3">The sequence shown here is derived from an EMBL/GenBank/DDBJ whole genome shotgun (WGS) entry which is preliminary data.</text>
</comment>
<protein>
    <submittedName>
        <fullName evidence="3">SDR family oxidoreductase</fullName>
    </submittedName>
</protein>
<gene>
    <name evidence="3" type="ORF">GCM10025780_07670</name>
</gene>
<sequence>MTGVLAVVGVGGMGQAIARRLGSGDRILLADFNRDSLETTATRLRGDGFDVTTHVVDVSSLDSVHELAVAAAALGSVTRLAHTAGLSPVQASVEAILAVDLVGVAHVLAEFEHVIAPGGAGVVIASMGGHMMQPLPPEQEVRLARTPSDQIARLPLAAADQFDNGGSAYSFAKRANALRVRAASVAWGKKGARINSISPGVIATPMGLAELDSPTGGAMRAMIDGSAARRLGTPEDIATAAGFLLSPAAGFISGTDLLVDGGVVGALTTGQLDLGGITAAG</sequence>
<keyword evidence="2" id="KW-0560">Oxidoreductase</keyword>